<evidence type="ECO:0000256" key="1">
    <source>
        <dbReference type="ARBA" id="ARBA00023015"/>
    </source>
</evidence>
<evidence type="ECO:0000313" key="6">
    <source>
        <dbReference type="EMBL" id="KAK2587982.1"/>
    </source>
</evidence>
<evidence type="ECO:0000256" key="4">
    <source>
        <dbReference type="SAM" id="MobiDB-lite"/>
    </source>
</evidence>
<evidence type="ECO:0000259" key="5">
    <source>
        <dbReference type="PROSITE" id="PS51843"/>
    </source>
</evidence>
<evidence type="ECO:0000256" key="2">
    <source>
        <dbReference type="ARBA" id="ARBA00023163"/>
    </source>
</evidence>
<dbReference type="EMBL" id="JAIFRP010000006">
    <property type="protein sequence ID" value="KAK2587982.1"/>
    <property type="molecule type" value="Genomic_DNA"/>
</dbReference>
<keyword evidence="1" id="KW-0805">Transcription regulation</keyword>
<feature type="region of interest" description="Disordered" evidence="4">
    <location>
        <begin position="1"/>
        <end position="49"/>
    </location>
</feature>
<dbReference type="PANTHER" id="PTHR24083">
    <property type="entry name" value="NUCLEAR HORMONE RECEPTOR"/>
    <property type="match status" value="1"/>
</dbReference>
<dbReference type="Gene3D" id="1.10.565.10">
    <property type="entry name" value="Retinoid X Receptor"/>
    <property type="match status" value="1"/>
</dbReference>
<reference evidence="6" key="2">
    <citation type="journal article" date="2023" name="Commun. Biol.">
        <title>Intrasexual cuticular hydrocarbon dimorphism in a wasp sheds light on hydrocarbon biosynthesis genes in Hymenoptera.</title>
        <authorList>
            <person name="Moris V.C."/>
            <person name="Podsiadlowski L."/>
            <person name="Martin S."/>
            <person name="Oeyen J.P."/>
            <person name="Donath A."/>
            <person name="Petersen M."/>
            <person name="Wilbrandt J."/>
            <person name="Misof B."/>
            <person name="Liedtke D."/>
            <person name="Thamm M."/>
            <person name="Scheiner R."/>
            <person name="Schmitt T."/>
            <person name="Niehuis O."/>
        </authorList>
    </citation>
    <scope>NUCLEOTIDE SEQUENCE</scope>
    <source>
        <strain evidence="6">GBR_01_08_01A</strain>
    </source>
</reference>
<dbReference type="InterPro" id="IPR000536">
    <property type="entry name" value="Nucl_hrmn_rcpt_lig-bd"/>
</dbReference>
<dbReference type="SUPFAM" id="SSF48508">
    <property type="entry name" value="Nuclear receptor ligand-binding domain"/>
    <property type="match status" value="1"/>
</dbReference>
<keyword evidence="2" id="KW-0804">Transcription</keyword>
<dbReference type="InterPro" id="IPR050274">
    <property type="entry name" value="Nuclear_hormone_rcpt_NR2"/>
</dbReference>
<name>A0AAD9RXW0_9HYME</name>
<sequence length="282" mass="31270">MNTAAVQEERGPRVRNRAILPSSSSINNNNDSLDSSVWKSRGNSSDSRKRHLNSIEIPVIFKTNTTNSSTSIKSFYEARRAESEALLPAILRHAQPPRIIAPGEAIRYEISAQIFLTAIRGARRHRDFSILEIEEQNAILRRTWPAIFVLRAAVWPFDLTNLGTANATGNDGAFASLQVARATMSKLRLDETELSILETFALCRPEIARTTDGIRLTMKARETAVEIFIGHLRKQGDGGHRLAQIMFLLPILAGCCPGELSNDLFAPIIGNIDLERVIASIR</sequence>
<dbReference type="Proteomes" id="UP001258017">
    <property type="component" value="Unassembled WGS sequence"/>
</dbReference>
<dbReference type="InterPro" id="IPR035500">
    <property type="entry name" value="NHR-like_dom_sf"/>
</dbReference>
<organism evidence="6 7">
    <name type="scientific">Odynerus spinipes</name>
    <dbReference type="NCBI Taxonomy" id="1348599"/>
    <lineage>
        <taxon>Eukaryota</taxon>
        <taxon>Metazoa</taxon>
        <taxon>Ecdysozoa</taxon>
        <taxon>Arthropoda</taxon>
        <taxon>Hexapoda</taxon>
        <taxon>Insecta</taxon>
        <taxon>Pterygota</taxon>
        <taxon>Neoptera</taxon>
        <taxon>Endopterygota</taxon>
        <taxon>Hymenoptera</taxon>
        <taxon>Apocrita</taxon>
        <taxon>Aculeata</taxon>
        <taxon>Vespoidea</taxon>
        <taxon>Vespidae</taxon>
        <taxon>Eumeninae</taxon>
        <taxon>Odynerus</taxon>
    </lineage>
</organism>
<keyword evidence="7" id="KW-1185">Reference proteome</keyword>
<dbReference type="AlphaFoldDB" id="A0AAD9RXW0"/>
<feature type="domain" description="NR LBD" evidence="5">
    <location>
        <begin position="82"/>
        <end position="282"/>
    </location>
</feature>
<gene>
    <name evidence="6" type="ORF">KPH14_004061</name>
</gene>
<protein>
    <recommendedName>
        <fullName evidence="5">NR LBD domain-containing protein</fullName>
    </recommendedName>
</protein>
<comment type="caution">
    <text evidence="6">The sequence shown here is derived from an EMBL/GenBank/DDBJ whole genome shotgun (WGS) entry which is preliminary data.</text>
</comment>
<accession>A0AAD9RXW0</accession>
<keyword evidence="3" id="KW-0675">Receptor</keyword>
<dbReference type="PROSITE" id="PS51843">
    <property type="entry name" value="NR_LBD"/>
    <property type="match status" value="1"/>
</dbReference>
<proteinExistence type="predicted"/>
<evidence type="ECO:0000313" key="7">
    <source>
        <dbReference type="Proteomes" id="UP001258017"/>
    </source>
</evidence>
<reference evidence="6" key="1">
    <citation type="submission" date="2021-08" db="EMBL/GenBank/DDBJ databases">
        <authorList>
            <person name="Misof B."/>
            <person name="Oliver O."/>
            <person name="Podsiadlowski L."/>
            <person name="Donath A."/>
            <person name="Peters R."/>
            <person name="Mayer C."/>
            <person name="Rust J."/>
            <person name="Gunkel S."/>
            <person name="Lesny P."/>
            <person name="Martin S."/>
            <person name="Oeyen J.P."/>
            <person name="Petersen M."/>
            <person name="Panagiotis P."/>
            <person name="Wilbrandt J."/>
            <person name="Tanja T."/>
        </authorList>
    </citation>
    <scope>NUCLEOTIDE SEQUENCE</scope>
    <source>
        <strain evidence="6">GBR_01_08_01A</strain>
        <tissue evidence="6">Thorax + abdomen</tissue>
    </source>
</reference>
<feature type="compositionally biased region" description="Low complexity" evidence="4">
    <location>
        <begin position="19"/>
        <end position="36"/>
    </location>
</feature>
<evidence type="ECO:0000256" key="3">
    <source>
        <dbReference type="ARBA" id="ARBA00023170"/>
    </source>
</evidence>